<dbReference type="InterPro" id="IPR036280">
    <property type="entry name" value="Multihaem_cyt_sf"/>
</dbReference>
<gene>
    <name evidence="5" type="ORF">E6K81_07720</name>
</gene>
<feature type="binding site" description="axial binding residue" evidence="2">
    <location>
        <position position="131"/>
    </location>
    <ligand>
        <name>heme c</name>
        <dbReference type="ChEBI" id="CHEBI:61717"/>
        <label>1</label>
    </ligand>
    <ligandPart>
        <name>Fe</name>
        <dbReference type="ChEBI" id="CHEBI:18248"/>
    </ligandPart>
</feature>
<dbReference type="EMBL" id="VBPB01000112">
    <property type="protein sequence ID" value="TMQ72314.1"/>
    <property type="molecule type" value="Genomic_DNA"/>
</dbReference>
<dbReference type="GO" id="GO:0020037">
    <property type="term" value="F:heme binding"/>
    <property type="evidence" value="ECO:0007669"/>
    <property type="project" value="InterPro"/>
</dbReference>
<keyword evidence="3" id="KW-0732">Signal</keyword>
<comment type="caution">
    <text evidence="5">The sequence shown here is derived from an EMBL/GenBank/DDBJ whole genome shotgun (WGS) entry which is preliminary data.</text>
</comment>
<name>A0A538U8U7_UNCEI</name>
<dbReference type="Pfam" id="PF14522">
    <property type="entry name" value="Cytochrome_C7"/>
    <property type="match status" value="1"/>
</dbReference>
<keyword evidence="2" id="KW-0349">Heme</keyword>
<evidence type="ECO:0000313" key="5">
    <source>
        <dbReference type="EMBL" id="TMQ72314.1"/>
    </source>
</evidence>
<feature type="binding site" description="axial binding residue" evidence="2">
    <location>
        <position position="58"/>
    </location>
    <ligand>
        <name>heme c</name>
        <dbReference type="ChEBI" id="CHEBI:61717"/>
        <label>1</label>
    </ligand>
    <ligandPart>
        <name>Fe</name>
        <dbReference type="ChEBI" id="CHEBI:18248"/>
    </ligandPart>
</feature>
<evidence type="ECO:0000256" key="1">
    <source>
        <dbReference type="ARBA" id="ARBA00022723"/>
    </source>
</evidence>
<dbReference type="SUPFAM" id="SSF48695">
    <property type="entry name" value="Multiheme cytochromes"/>
    <property type="match status" value="1"/>
</dbReference>
<accession>A0A538U8U7</accession>
<feature type="binding site" description="axial binding residue" evidence="2">
    <location>
        <position position="54"/>
    </location>
    <ligand>
        <name>heme c</name>
        <dbReference type="ChEBI" id="CHEBI:61717"/>
        <label>3</label>
    </ligand>
    <ligandPart>
        <name>Fe</name>
        <dbReference type="ChEBI" id="CHEBI:18248"/>
    </ligandPart>
</feature>
<dbReference type="InterPro" id="IPR029467">
    <property type="entry name" value="Cyt_c7-like"/>
</dbReference>
<organism evidence="5 6">
    <name type="scientific">Eiseniibacteriota bacterium</name>
    <dbReference type="NCBI Taxonomy" id="2212470"/>
    <lineage>
        <taxon>Bacteria</taxon>
        <taxon>Candidatus Eiseniibacteriota</taxon>
    </lineage>
</organism>
<comment type="cofactor">
    <cofactor evidence="2">
        <name>heme c</name>
        <dbReference type="ChEBI" id="CHEBI:61717"/>
    </cofactor>
    <text evidence="2">Binds 4 heme c groups covalently per monomer.</text>
</comment>
<feature type="binding site" description="axial binding residue" evidence="2">
    <location>
        <position position="132"/>
    </location>
    <ligand>
        <name>heme c</name>
        <dbReference type="ChEBI" id="CHEBI:61717"/>
        <label>1</label>
    </ligand>
    <ligandPart>
        <name>Fe</name>
        <dbReference type="ChEBI" id="CHEBI:18248"/>
    </ligandPart>
</feature>
<reference evidence="5 6" key="1">
    <citation type="journal article" date="2019" name="Nat. Microbiol.">
        <title>Mediterranean grassland soil C-N compound turnover is dependent on rainfall and depth, and is mediated by genomically divergent microorganisms.</title>
        <authorList>
            <person name="Diamond S."/>
            <person name="Andeer P.F."/>
            <person name="Li Z."/>
            <person name="Crits-Christoph A."/>
            <person name="Burstein D."/>
            <person name="Anantharaman K."/>
            <person name="Lane K.R."/>
            <person name="Thomas B.C."/>
            <person name="Pan C."/>
            <person name="Northen T.R."/>
            <person name="Banfield J.F."/>
        </authorList>
    </citation>
    <scope>NUCLEOTIDE SEQUENCE [LARGE SCALE GENOMIC DNA]</scope>
    <source>
        <strain evidence="5">WS_11</strain>
    </source>
</reference>
<keyword evidence="2" id="KW-0408">Iron</keyword>
<dbReference type="GO" id="GO:0009055">
    <property type="term" value="F:electron transfer activity"/>
    <property type="evidence" value="ECO:0007669"/>
    <property type="project" value="InterPro"/>
</dbReference>
<feature type="binding site" description="axial binding residue" evidence="2">
    <location>
        <position position="43"/>
    </location>
    <ligand>
        <name>heme c</name>
        <dbReference type="ChEBI" id="CHEBI:61717"/>
        <label>1</label>
    </ligand>
    <ligandPart>
        <name>Fe</name>
        <dbReference type="ChEBI" id="CHEBI:18248"/>
    </ligandPart>
</feature>
<feature type="signal peptide" evidence="3">
    <location>
        <begin position="1"/>
        <end position="22"/>
    </location>
</feature>
<evidence type="ECO:0000313" key="6">
    <source>
        <dbReference type="Proteomes" id="UP000319771"/>
    </source>
</evidence>
<dbReference type="InterPro" id="IPR002322">
    <property type="entry name" value="Cyt_c_III"/>
</dbReference>
<feature type="binding site" description="axial binding residue" evidence="2">
    <location>
        <position position="113"/>
    </location>
    <ligand>
        <name>heme c</name>
        <dbReference type="ChEBI" id="CHEBI:61717"/>
        <label>1</label>
    </ligand>
    <ligandPart>
        <name>Fe</name>
        <dbReference type="ChEBI" id="CHEBI:18248"/>
    </ligandPart>
</feature>
<evidence type="ECO:0000256" key="2">
    <source>
        <dbReference type="PIRSR" id="PIRSR602322-1"/>
    </source>
</evidence>
<dbReference type="Proteomes" id="UP000319771">
    <property type="component" value="Unassembled WGS sequence"/>
</dbReference>
<evidence type="ECO:0000259" key="4">
    <source>
        <dbReference type="Pfam" id="PF14522"/>
    </source>
</evidence>
<feature type="binding site" description="axial binding residue" evidence="2">
    <location>
        <position position="46"/>
    </location>
    <ligand>
        <name>heme c</name>
        <dbReference type="ChEBI" id="CHEBI:61717"/>
        <label>1</label>
    </ligand>
    <ligandPart>
        <name>Fe</name>
        <dbReference type="ChEBI" id="CHEBI:18248"/>
    </ligandPart>
</feature>
<feature type="domain" description="Cytochrome c7-like" evidence="4">
    <location>
        <begin position="114"/>
        <end position="176"/>
    </location>
</feature>
<dbReference type="GO" id="GO:0046872">
    <property type="term" value="F:metal ion binding"/>
    <property type="evidence" value="ECO:0007669"/>
    <property type="project" value="UniProtKB-KW"/>
</dbReference>
<keyword evidence="1 2" id="KW-0479">Metal-binding</keyword>
<feature type="binding site" description="axial binding residue" evidence="2">
    <location>
        <position position="75"/>
    </location>
    <ligand>
        <name>heme c</name>
        <dbReference type="ChEBI" id="CHEBI:61717"/>
        <label>1</label>
    </ligand>
    <ligandPart>
        <name>Fe</name>
        <dbReference type="ChEBI" id="CHEBI:18248"/>
    </ligandPart>
</feature>
<dbReference type="CDD" id="cd08168">
    <property type="entry name" value="Cytochrom_C3"/>
    <property type="match status" value="1"/>
</dbReference>
<feature type="binding site" description="axial binding residue" evidence="2">
    <location>
        <position position="128"/>
    </location>
    <ligand>
        <name>heme c</name>
        <dbReference type="ChEBI" id="CHEBI:61717"/>
        <label>1</label>
    </ligand>
    <ligandPart>
        <name>Fe</name>
        <dbReference type="ChEBI" id="CHEBI:18248"/>
    </ligandPart>
</feature>
<dbReference type="AlphaFoldDB" id="A0A538U8U7"/>
<feature type="binding site" description="axial binding residue" evidence="2">
    <location>
        <position position="57"/>
    </location>
    <ligand>
        <name>heme c</name>
        <dbReference type="ChEBI" id="CHEBI:61717"/>
        <label>1</label>
    </ligand>
    <ligandPart>
        <name>Fe</name>
        <dbReference type="ChEBI" id="CHEBI:18248"/>
    </ligandPart>
</feature>
<protein>
    <recommendedName>
        <fullName evidence="4">Cytochrome c7-like domain-containing protein</fullName>
    </recommendedName>
</protein>
<evidence type="ECO:0000256" key="3">
    <source>
        <dbReference type="SAM" id="SignalP"/>
    </source>
</evidence>
<dbReference type="PRINTS" id="PR00609">
    <property type="entry name" value="CYTOCHROMEC3"/>
</dbReference>
<dbReference type="PANTHER" id="PTHR39425:SF1">
    <property type="entry name" value="CYTOCHROME C7-LIKE DOMAIN-CONTAINING PROTEIN"/>
    <property type="match status" value="1"/>
</dbReference>
<feature type="chain" id="PRO_5021927549" description="Cytochrome c7-like domain-containing protein" evidence="3">
    <location>
        <begin position="23"/>
        <end position="176"/>
    </location>
</feature>
<proteinExistence type="predicted"/>
<dbReference type="Gene3D" id="3.90.10.10">
    <property type="entry name" value="Cytochrome C3"/>
    <property type="match status" value="2"/>
</dbReference>
<dbReference type="PANTHER" id="PTHR39425">
    <property type="entry name" value="LIPOPROTEIN CYTOCHROME C"/>
    <property type="match status" value="1"/>
</dbReference>
<sequence>MKRALALVICAATLAAATSAFTQSFSVQTYGAKAPRQPINFSHQIHAGKLGMNCLYCHSSAEKSPIANIPAVSTCMGCHKIARADRPEIMKLAAFFERGEQVPWVEVYVLPAHVKFNHKRHVKAGLRCQECHGPVETMPAVYPYPSLKMGWCVGCHRQRLNDPKFPASMDCLVCHH</sequence>